<gene>
    <name evidence="1" type="ORF">PLEI_0920</name>
</gene>
<dbReference type="Proteomes" id="UP000030675">
    <property type="component" value="Unassembled WGS sequence"/>
</dbReference>
<proteinExistence type="predicted"/>
<evidence type="ECO:0000313" key="2">
    <source>
        <dbReference type="Proteomes" id="UP000030675"/>
    </source>
</evidence>
<dbReference type="AlphaFoldDB" id="X0NMP6"/>
<name>X0NMP6_PHOLE</name>
<sequence length="49" mass="6146">MLKQFLHNVFHKRQINKSQQLRTRLEFVIQQNLGQREARYNREQRYSVD</sequence>
<evidence type="ECO:0000313" key="1">
    <source>
        <dbReference type="EMBL" id="GAD29272.1"/>
    </source>
</evidence>
<dbReference type="RefSeq" id="WP_008987341.1">
    <property type="nucleotide sequence ID" value="NZ_DF196810.1"/>
</dbReference>
<protein>
    <submittedName>
        <fullName evidence="1">Uncharacterized protein</fullName>
    </submittedName>
</protein>
<organism evidence="1 2">
    <name type="scientific">Photobacterium leiognathi lrivu.4.1</name>
    <dbReference type="NCBI Taxonomy" id="1248232"/>
    <lineage>
        <taxon>Bacteria</taxon>
        <taxon>Pseudomonadati</taxon>
        <taxon>Pseudomonadota</taxon>
        <taxon>Gammaproteobacteria</taxon>
        <taxon>Vibrionales</taxon>
        <taxon>Vibrionaceae</taxon>
        <taxon>Photobacterium</taxon>
    </lineage>
</organism>
<accession>X0NMP6</accession>
<dbReference type="HOGENOM" id="CLU_215916_0_0_6"/>
<reference evidence="2" key="1">
    <citation type="submission" date="2012-12" db="EMBL/GenBank/DDBJ databases">
        <title>Genome Sequence of Photobacterium leiognathi lrivu.4.1.</title>
        <authorList>
            <person name="Urbanczyk H."/>
            <person name="Ogura Y."/>
            <person name="Hayashi T."/>
            <person name="Dunlap P.V."/>
        </authorList>
    </citation>
    <scope>NUCLEOTIDE SEQUENCE [LARGE SCALE GENOMIC DNA]</scope>
    <source>
        <strain evidence="2">lrivu.4.1</strain>
    </source>
</reference>
<dbReference type="EMBL" id="DF196810">
    <property type="protein sequence ID" value="GAD29272.1"/>
    <property type="molecule type" value="Genomic_DNA"/>
</dbReference>